<proteinExistence type="predicted"/>
<evidence type="ECO:0000313" key="1">
    <source>
        <dbReference type="EMBL" id="KAJ2892077.1"/>
    </source>
</evidence>
<feature type="non-terminal residue" evidence="1">
    <location>
        <position position="191"/>
    </location>
</feature>
<dbReference type="Proteomes" id="UP001139981">
    <property type="component" value="Unassembled WGS sequence"/>
</dbReference>
<organism evidence="1 2">
    <name type="scientific">Coemansia aciculifera</name>
    <dbReference type="NCBI Taxonomy" id="417176"/>
    <lineage>
        <taxon>Eukaryota</taxon>
        <taxon>Fungi</taxon>
        <taxon>Fungi incertae sedis</taxon>
        <taxon>Zoopagomycota</taxon>
        <taxon>Kickxellomycotina</taxon>
        <taxon>Kickxellomycetes</taxon>
        <taxon>Kickxellales</taxon>
        <taxon>Kickxellaceae</taxon>
        <taxon>Coemansia</taxon>
    </lineage>
</organism>
<keyword evidence="2" id="KW-1185">Reference proteome</keyword>
<accession>A0ACC1M2N9</accession>
<evidence type="ECO:0000313" key="2">
    <source>
        <dbReference type="Proteomes" id="UP001139981"/>
    </source>
</evidence>
<reference evidence="1" key="1">
    <citation type="submission" date="2022-07" db="EMBL/GenBank/DDBJ databases">
        <title>Phylogenomic reconstructions and comparative analyses of Kickxellomycotina fungi.</title>
        <authorList>
            <person name="Reynolds N.K."/>
            <person name="Stajich J.E."/>
            <person name="Barry K."/>
            <person name="Grigoriev I.V."/>
            <person name="Crous P."/>
            <person name="Smith M.E."/>
        </authorList>
    </citation>
    <scope>NUCLEOTIDE SEQUENCE</scope>
    <source>
        <strain evidence="1">CBS 190363</strain>
    </source>
</reference>
<name>A0ACC1M2N9_9FUNG</name>
<comment type="caution">
    <text evidence="1">The sequence shown here is derived from an EMBL/GenBank/DDBJ whole genome shotgun (WGS) entry which is preliminary data.</text>
</comment>
<sequence length="191" mass="20514">MNIATPNNGGGGGGGSDAAGPRILHDTDPILVNLDVAVDSAPEELRAGLEEIVRNHTVPYFRRADLGSEAQNTWLVGFERSDDIADGSYEARTVASGDETQPRVLIRYRRAVDAFRALGQVLTAARAAELAADGGLLRPDFVITEKAQFETLALMIDCSRNGVLGVKSVCAMLRSMALMGFNMLQLYTEDT</sequence>
<gene>
    <name evidence="1" type="ORF">IWW38_003351</name>
</gene>
<protein>
    <submittedName>
        <fullName evidence="1">Uncharacterized protein</fullName>
    </submittedName>
</protein>
<dbReference type="EMBL" id="JANBVB010000815">
    <property type="protein sequence ID" value="KAJ2892077.1"/>
    <property type="molecule type" value="Genomic_DNA"/>
</dbReference>